<protein>
    <recommendedName>
        <fullName evidence="1">DUF4099 domain-containing protein</fullName>
    </recommendedName>
</protein>
<keyword evidence="3" id="KW-1185">Reference proteome</keyword>
<evidence type="ECO:0000313" key="3">
    <source>
        <dbReference type="Proteomes" id="UP000198510"/>
    </source>
</evidence>
<organism evidence="2 3">
    <name type="scientific">Catalinimonas alkaloidigena</name>
    <dbReference type="NCBI Taxonomy" id="1075417"/>
    <lineage>
        <taxon>Bacteria</taxon>
        <taxon>Pseudomonadati</taxon>
        <taxon>Bacteroidota</taxon>
        <taxon>Cytophagia</taxon>
        <taxon>Cytophagales</taxon>
        <taxon>Catalimonadaceae</taxon>
        <taxon>Catalinimonas</taxon>
    </lineage>
</organism>
<dbReference type="STRING" id="1075417.SAMN05421823_11580"/>
<proteinExistence type="predicted"/>
<evidence type="ECO:0000259" key="1">
    <source>
        <dbReference type="Pfam" id="PF13351"/>
    </source>
</evidence>
<name>A0A1G9U4B2_9BACT</name>
<feature type="domain" description="DUF4099" evidence="1">
    <location>
        <begin position="3"/>
        <end position="83"/>
    </location>
</feature>
<sequence length="337" mass="37937">MEYDLNRLPFVKLEKIGISKDDIFALPLDDIQALKTGRTTSLLDLHLQEADLKIKGKLSVYPLADGSLDLKVHPVRQQIQNDDQLGPKQLQQLQEGKLIVSERISLNGEKEKYLFQLDREINEIKKIRVADIQVPSSKLSAQQQADLLEGKKIVINTHQGEKSLRLDLINAKGYTLELMEQPRQVERKAAQVSREASPEVQPFHTLYAGEKKEKLLGKDAEGQLYEGKQTGETVQWKPAGPQAQAWVRENQIVIPFLPSTRTGQDTFYGKDLNGNYYVTEKREVASKGLKEGWLKIDRKEGMALETGEMQSLERAALPGKEIVGEVPAPARSAGHRR</sequence>
<dbReference type="OrthoDB" id="835269at2"/>
<accession>A0A1G9U4B2</accession>
<dbReference type="Pfam" id="PF13351">
    <property type="entry name" value="DUF4099"/>
    <property type="match status" value="1"/>
</dbReference>
<dbReference type="AlphaFoldDB" id="A0A1G9U4B2"/>
<dbReference type="InterPro" id="IPR025343">
    <property type="entry name" value="DUF4099"/>
</dbReference>
<dbReference type="Proteomes" id="UP000198510">
    <property type="component" value="Unassembled WGS sequence"/>
</dbReference>
<dbReference type="EMBL" id="FNFO01000015">
    <property type="protein sequence ID" value="SDM54673.1"/>
    <property type="molecule type" value="Genomic_DNA"/>
</dbReference>
<dbReference type="RefSeq" id="WP_089688153.1">
    <property type="nucleotide sequence ID" value="NZ_FNFO01000015.1"/>
</dbReference>
<reference evidence="2 3" key="1">
    <citation type="submission" date="2016-10" db="EMBL/GenBank/DDBJ databases">
        <authorList>
            <person name="de Groot N.N."/>
        </authorList>
    </citation>
    <scope>NUCLEOTIDE SEQUENCE [LARGE SCALE GENOMIC DNA]</scope>
    <source>
        <strain evidence="2 3">DSM 25186</strain>
    </source>
</reference>
<evidence type="ECO:0000313" key="2">
    <source>
        <dbReference type="EMBL" id="SDM54673.1"/>
    </source>
</evidence>
<gene>
    <name evidence="2" type="ORF">SAMN05421823_11580</name>
</gene>